<protein>
    <recommendedName>
        <fullName evidence="6">TP53-regulated inhibitor of apoptosis 1</fullName>
    </recommendedName>
</protein>
<dbReference type="PANTHER" id="PTHR46403">
    <property type="entry name" value="TP53-REGULATED INHIBITOR OF APOPTOSIS 1"/>
    <property type="match status" value="1"/>
</dbReference>
<dbReference type="GO" id="GO:0045332">
    <property type="term" value="P:phospholipid translocation"/>
    <property type="evidence" value="ECO:0007669"/>
    <property type="project" value="TreeGrafter"/>
</dbReference>
<dbReference type="GO" id="GO:0005634">
    <property type="term" value="C:nucleus"/>
    <property type="evidence" value="ECO:0007669"/>
    <property type="project" value="TreeGrafter"/>
</dbReference>
<gene>
    <name evidence="4" type="ORF">LSH36_214g00003</name>
</gene>
<organism evidence="4 5">
    <name type="scientific">Paralvinella palmiformis</name>
    <dbReference type="NCBI Taxonomy" id="53620"/>
    <lineage>
        <taxon>Eukaryota</taxon>
        <taxon>Metazoa</taxon>
        <taxon>Spiralia</taxon>
        <taxon>Lophotrochozoa</taxon>
        <taxon>Annelida</taxon>
        <taxon>Polychaeta</taxon>
        <taxon>Sedentaria</taxon>
        <taxon>Canalipalpata</taxon>
        <taxon>Terebellida</taxon>
        <taxon>Terebelliformia</taxon>
        <taxon>Alvinellidae</taxon>
        <taxon>Paralvinella</taxon>
    </lineage>
</organism>
<evidence type="ECO:0000256" key="1">
    <source>
        <dbReference type="ARBA" id="ARBA00006196"/>
    </source>
</evidence>
<dbReference type="GO" id="GO:0005743">
    <property type="term" value="C:mitochondrial inner membrane"/>
    <property type="evidence" value="ECO:0007669"/>
    <property type="project" value="UniProtKB-SubCell"/>
</dbReference>
<keyword evidence="2" id="KW-1015">Disulfide bond</keyword>
<dbReference type="PANTHER" id="PTHR46403:SF1">
    <property type="entry name" value="TP53-REGULATED INHIBITOR OF APOPTOSIS 1"/>
    <property type="match status" value="1"/>
</dbReference>
<dbReference type="Proteomes" id="UP001208570">
    <property type="component" value="Unassembled WGS sequence"/>
</dbReference>
<dbReference type="GO" id="GO:0005758">
    <property type="term" value="C:mitochondrial intermembrane space"/>
    <property type="evidence" value="ECO:0007669"/>
    <property type="project" value="TreeGrafter"/>
</dbReference>
<evidence type="ECO:0000256" key="3">
    <source>
        <dbReference type="ARBA" id="ARBA00023706"/>
    </source>
</evidence>
<sequence>MIDTEIYVPYIATMNSVSPKCQQLKEDYDKCFNHWFTDKYLKGVKKEDCIDVFRSYQSCVKDAIKEKGINISENTDEIKLT</sequence>
<comment type="catalytic activity">
    <reaction evidence="3">
        <text>a 1,2-diacyl-sn-glycero-3-phosphate(in) = a 1,2-diacyl-sn-glycero-3-phosphate(out)</text>
        <dbReference type="Rhea" id="RHEA:36435"/>
        <dbReference type="ChEBI" id="CHEBI:58608"/>
    </reaction>
</comment>
<accession>A0AAD9N4G4</accession>
<evidence type="ECO:0000313" key="5">
    <source>
        <dbReference type="Proteomes" id="UP001208570"/>
    </source>
</evidence>
<dbReference type="Gene3D" id="1.10.287.20">
    <property type="entry name" value="Ubiquinol-cytochrome C reductase hinge domain"/>
    <property type="match status" value="1"/>
</dbReference>
<dbReference type="GO" id="GO:0005829">
    <property type="term" value="C:cytosol"/>
    <property type="evidence" value="ECO:0007669"/>
    <property type="project" value="TreeGrafter"/>
</dbReference>
<evidence type="ECO:0008006" key="6">
    <source>
        <dbReference type="Google" id="ProtNLM"/>
    </source>
</evidence>
<dbReference type="PROSITE" id="PS51808">
    <property type="entry name" value="CHCH"/>
    <property type="match status" value="1"/>
</dbReference>
<evidence type="ECO:0000256" key="2">
    <source>
        <dbReference type="ARBA" id="ARBA00023157"/>
    </source>
</evidence>
<evidence type="ECO:0000313" key="4">
    <source>
        <dbReference type="EMBL" id="KAK2156385.1"/>
    </source>
</evidence>
<reference evidence="4" key="1">
    <citation type="journal article" date="2023" name="Mol. Biol. Evol.">
        <title>Third-Generation Sequencing Reveals the Adaptive Role of the Epigenome in Three Deep-Sea Polychaetes.</title>
        <authorList>
            <person name="Perez M."/>
            <person name="Aroh O."/>
            <person name="Sun Y."/>
            <person name="Lan Y."/>
            <person name="Juniper S.K."/>
            <person name="Young C.R."/>
            <person name="Angers B."/>
            <person name="Qian P.Y."/>
        </authorList>
    </citation>
    <scope>NUCLEOTIDE SEQUENCE</scope>
    <source>
        <strain evidence="4">P08H-3</strain>
    </source>
</reference>
<dbReference type="Pfam" id="PF05254">
    <property type="entry name" value="UPF0203"/>
    <property type="match status" value="1"/>
</dbReference>
<dbReference type="InterPro" id="IPR007918">
    <property type="entry name" value="MDM35_apoptosis"/>
</dbReference>
<proteinExistence type="inferred from homology"/>
<name>A0AAD9N4G4_9ANNE</name>
<dbReference type="InterPro" id="IPR036811">
    <property type="entry name" value="Ubol_cytC_Rdtase_hinge_dom_sf"/>
</dbReference>
<dbReference type="GO" id="GO:1990050">
    <property type="term" value="F:phosphatidic acid transfer activity"/>
    <property type="evidence" value="ECO:0007669"/>
    <property type="project" value="TreeGrafter"/>
</dbReference>
<dbReference type="EMBL" id="JAODUP010000214">
    <property type="protein sequence ID" value="KAK2156385.1"/>
    <property type="molecule type" value="Genomic_DNA"/>
</dbReference>
<keyword evidence="5" id="KW-1185">Reference proteome</keyword>
<comment type="caution">
    <text evidence="4">The sequence shown here is derived from an EMBL/GenBank/DDBJ whole genome shotgun (WGS) entry which is preliminary data.</text>
</comment>
<comment type="similarity">
    <text evidence="1">Belongs to the TRIAP1/MDM35 family.</text>
</comment>
<dbReference type="AlphaFoldDB" id="A0AAD9N4G4"/>